<evidence type="ECO:0000256" key="2">
    <source>
        <dbReference type="SAM" id="SignalP"/>
    </source>
</evidence>
<reference evidence="4" key="1">
    <citation type="submission" date="2017-09" db="EMBL/GenBank/DDBJ databases">
        <authorList>
            <person name="Varghese N."/>
            <person name="Submissions S."/>
        </authorList>
    </citation>
    <scope>NUCLEOTIDE SEQUENCE [LARGE SCALE GENOMIC DNA]</scope>
    <source>
        <strain evidence="4">DSM 29961</strain>
    </source>
</reference>
<dbReference type="AlphaFoldDB" id="A0A286FFJ9"/>
<name>A0A286FFJ9_9BACT</name>
<feature type="compositionally biased region" description="Polar residues" evidence="1">
    <location>
        <begin position="20"/>
        <end position="32"/>
    </location>
</feature>
<feature type="signal peptide" evidence="2">
    <location>
        <begin position="1"/>
        <end position="22"/>
    </location>
</feature>
<feature type="chain" id="PRO_5012470877" evidence="2">
    <location>
        <begin position="23"/>
        <end position="56"/>
    </location>
</feature>
<gene>
    <name evidence="3" type="ORF">SAMN06269250_1978</name>
</gene>
<dbReference type="Proteomes" id="UP000219452">
    <property type="component" value="Unassembled WGS sequence"/>
</dbReference>
<evidence type="ECO:0000313" key="3">
    <source>
        <dbReference type="EMBL" id="SOD81973.1"/>
    </source>
</evidence>
<dbReference type="RefSeq" id="WP_179830149.1">
    <property type="nucleotide sequence ID" value="NZ_OCNH01000001.1"/>
</dbReference>
<organism evidence="3 4">
    <name type="scientific">Spirosoma fluviale</name>
    <dbReference type="NCBI Taxonomy" id="1597977"/>
    <lineage>
        <taxon>Bacteria</taxon>
        <taxon>Pseudomonadati</taxon>
        <taxon>Bacteroidota</taxon>
        <taxon>Cytophagia</taxon>
        <taxon>Cytophagales</taxon>
        <taxon>Cytophagaceae</taxon>
        <taxon>Spirosoma</taxon>
    </lineage>
</organism>
<accession>A0A286FFJ9</accession>
<keyword evidence="4" id="KW-1185">Reference proteome</keyword>
<feature type="region of interest" description="Disordered" evidence="1">
    <location>
        <begin position="19"/>
        <end position="56"/>
    </location>
</feature>
<evidence type="ECO:0000313" key="4">
    <source>
        <dbReference type="Proteomes" id="UP000219452"/>
    </source>
</evidence>
<sequence length="56" mass="5847">MKTIPLAITLVVVLGGAVSSRAQTKNRSTSPDGSGVRTKTPADTEKKAPARKVNQL</sequence>
<dbReference type="EMBL" id="OCNH01000001">
    <property type="protein sequence ID" value="SOD81973.1"/>
    <property type="molecule type" value="Genomic_DNA"/>
</dbReference>
<keyword evidence="2" id="KW-0732">Signal</keyword>
<protein>
    <submittedName>
        <fullName evidence="3">Uncharacterized protein</fullName>
    </submittedName>
</protein>
<evidence type="ECO:0000256" key="1">
    <source>
        <dbReference type="SAM" id="MobiDB-lite"/>
    </source>
</evidence>
<proteinExistence type="predicted"/>